<evidence type="ECO:0000256" key="5">
    <source>
        <dbReference type="SAM" id="MobiDB-lite"/>
    </source>
</evidence>
<feature type="compositionally biased region" description="Low complexity" evidence="5">
    <location>
        <begin position="315"/>
        <end position="335"/>
    </location>
</feature>
<sequence length="352" mass="38254">MGDEQERTMYVGNLHDDVTEPILYELFLQAGPLQRISRPKDRDSGKLKNFAFVVFAHAVSIPYAIHLTNGIKLFGRALKTQQRNNMGLPHYSTVGVQNIECETQVERCLNGLLTEDEVNQGHQDNNGNESYNKKKRSNSYGKKGAFTPKPLDPNQTWKNNIDYQHDQRQQGHLVSNAMMGGSLSGMSASGYNSGRRDRNSSSSHSSFSTSPASRSAGHYHQLNSEVLSQMGGSGGAGISSDMRSRLGSAGGGGMNAQTPVGQGSSYRSTRDNYGSSYNNSGGYNDGNHSSGGRSGGYNHSTNSSGYYSNDSTNDGSYNSNSRHGGGSNRNRNNNRYYDRDQSGGYGNGGYKR</sequence>
<comment type="subcellular location">
    <subcellularLocation>
        <location evidence="1">Nucleus</location>
        <location evidence="1">Nucleoplasm</location>
    </subcellularLocation>
</comment>
<evidence type="ECO:0000256" key="3">
    <source>
        <dbReference type="ARBA" id="ARBA00023242"/>
    </source>
</evidence>
<feature type="compositionally biased region" description="Low complexity" evidence="5">
    <location>
        <begin position="200"/>
        <end position="215"/>
    </location>
</feature>
<feature type="compositionally biased region" description="Low complexity" evidence="5">
    <location>
        <begin position="177"/>
        <end position="190"/>
    </location>
</feature>
<dbReference type="PANTHER" id="PTHR13798:SF11">
    <property type="entry name" value="RNA-BINDING PROTEIN 7-RELATED"/>
    <property type="match status" value="1"/>
</dbReference>
<evidence type="ECO:0000256" key="1">
    <source>
        <dbReference type="ARBA" id="ARBA00004642"/>
    </source>
</evidence>
<organism evidence="7">
    <name type="scientific">Hirondellea gigas</name>
    <dbReference type="NCBI Taxonomy" id="1518452"/>
    <lineage>
        <taxon>Eukaryota</taxon>
        <taxon>Metazoa</taxon>
        <taxon>Ecdysozoa</taxon>
        <taxon>Arthropoda</taxon>
        <taxon>Crustacea</taxon>
        <taxon>Multicrustacea</taxon>
        <taxon>Malacostraca</taxon>
        <taxon>Eumalacostraca</taxon>
        <taxon>Peracarida</taxon>
        <taxon>Amphipoda</taxon>
        <taxon>Amphilochidea</taxon>
        <taxon>Lysianassida</taxon>
        <taxon>Lysianassidira</taxon>
        <taxon>Lysianassoidea</taxon>
        <taxon>Lysianassidae</taxon>
        <taxon>Hirondellea</taxon>
    </lineage>
</organism>
<evidence type="ECO:0000256" key="4">
    <source>
        <dbReference type="PROSITE-ProRule" id="PRU00176"/>
    </source>
</evidence>
<evidence type="ECO:0000313" key="7">
    <source>
        <dbReference type="EMBL" id="LAB71056.1"/>
    </source>
</evidence>
<evidence type="ECO:0000313" key="8">
    <source>
        <dbReference type="EMBL" id="LAC25267.1"/>
    </source>
</evidence>
<dbReference type="GO" id="GO:0003727">
    <property type="term" value="F:single-stranded RNA binding"/>
    <property type="evidence" value="ECO:0007669"/>
    <property type="project" value="TreeGrafter"/>
</dbReference>
<keyword evidence="2 4" id="KW-0694">RNA-binding</keyword>
<protein>
    <submittedName>
        <fullName evidence="7">RNA-binding protein 7-like</fullName>
    </submittedName>
</protein>
<dbReference type="InterPro" id="IPR000504">
    <property type="entry name" value="RRM_dom"/>
</dbReference>
<feature type="domain" description="RRM" evidence="6">
    <location>
        <begin position="7"/>
        <end position="85"/>
    </location>
</feature>
<dbReference type="SUPFAM" id="SSF54928">
    <property type="entry name" value="RNA-binding domain, RBD"/>
    <property type="match status" value="1"/>
</dbReference>
<dbReference type="Gene3D" id="3.30.70.330">
    <property type="match status" value="1"/>
</dbReference>
<reference evidence="8" key="1">
    <citation type="submission" date="2017-11" db="EMBL/GenBank/DDBJ databases">
        <title>The sensing device of the deep-sea amphipod.</title>
        <authorList>
            <person name="Kobayashi H."/>
            <person name="Nagahama T."/>
            <person name="Arai W."/>
            <person name="Sasagawa Y."/>
            <person name="Umeda M."/>
            <person name="Hayashi T."/>
            <person name="Nikaido I."/>
            <person name="Watanabe H."/>
            <person name="Oguri K."/>
            <person name="Kitazato H."/>
            <person name="Fujioka K."/>
            <person name="Kido Y."/>
            <person name="Takami H."/>
        </authorList>
    </citation>
    <scope>NUCLEOTIDE SEQUENCE</scope>
    <source>
        <tissue evidence="8">Whole body</tissue>
    </source>
</reference>
<dbReference type="SMART" id="SM00360">
    <property type="entry name" value="RRM"/>
    <property type="match status" value="1"/>
</dbReference>
<dbReference type="GO" id="GO:0000381">
    <property type="term" value="P:regulation of alternative mRNA splicing, via spliceosome"/>
    <property type="evidence" value="ECO:0007669"/>
    <property type="project" value="TreeGrafter"/>
</dbReference>
<reference evidence="7" key="2">
    <citation type="journal article" date="2018" name="Biosci. Biotechnol. Biochem.">
        <title>Polysaccharide hydrolase of the hadal zone amphipods Hirondellea gigas.</title>
        <authorList>
            <person name="Kobayashi H."/>
            <person name="Nagahama T."/>
            <person name="Arai W."/>
            <person name="Sasagawa Y."/>
            <person name="Umeda M."/>
            <person name="Hayashi T."/>
            <person name="Nikaido I."/>
            <person name="Watanabe H."/>
            <person name="Oguri K."/>
            <person name="Kitazato H."/>
            <person name="Fujioka K."/>
            <person name="Kido Y."/>
            <person name="Takami H."/>
        </authorList>
    </citation>
    <scope>NUCLEOTIDE SEQUENCE</scope>
    <source>
        <tissue evidence="7">Whole body</tissue>
    </source>
</reference>
<feature type="region of interest" description="Disordered" evidence="5">
    <location>
        <begin position="177"/>
        <end position="352"/>
    </location>
</feature>
<dbReference type="GO" id="GO:0005654">
    <property type="term" value="C:nucleoplasm"/>
    <property type="evidence" value="ECO:0007669"/>
    <property type="project" value="UniProtKB-SubCell"/>
</dbReference>
<dbReference type="AlphaFoldDB" id="A0A2P2IAW5"/>
<dbReference type="InterPro" id="IPR035979">
    <property type="entry name" value="RBD_domain_sf"/>
</dbReference>
<feature type="compositionally biased region" description="Gly residues" evidence="5">
    <location>
        <begin position="343"/>
        <end position="352"/>
    </location>
</feature>
<dbReference type="PROSITE" id="PS50102">
    <property type="entry name" value="RRM"/>
    <property type="match status" value="1"/>
</dbReference>
<dbReference type="PANTHER" id="PTHR13798">
    <property type="entry name" value="RNA BINDING MOTIF RBM PROTEIN -RELATED"/>
    <property type="match status" value="1"/>
</dbReference>
<name>A0A2P2IAW5_9CRUS</name>
<accession>A0A2P2IAW5</accession>
<feature type="compositionally biased region" description="Low complexity" evidence="5">
    <location>
        <begin position="272"/>
        <end position="291"/>
    </location>
</feature>
<feature type="compositionally biased region" description="Polar residues" evidence="5">
    <location>
        <begin position="297"/>
        <end position="314"/>
    </location>
</feature>
<proteinExistence type="evidence at transcript level"/>
<dbReference type="Pfam" id="PF00076">
    <property type="entry name" value="RRM_1"/>
    <property type="match status" value="1"/>
</dbReference>
<evidence type="ECO:0000259" key="6">
    <source>
        <dbReference type="PROSITE" id="PS50102"/>
    </source>
</evidence>
<feature type="compositionally biased region" description="Polar residues" evidence="5">
    <location>
        <begin position="120"/>
        <end position="130"/>
    </location>
</feature>
<dbReference type="EMBL" id="IACF01005471">
    <property type="protein sequence ID" value="LAB71056.1"/>
    <property type="molecule type" value="mRNA"/>
</dbReference>
<dbReference type="EMBL" id="IACT01006129">
    <property type="protein sequence ID" value="LAC25267.1"/>
    <property type="molecule type" value="mRNA"/>
</dbReference>
<feature type="region of interest" description="Disordered" evidence="5">
    <location>
        <begin position="118"/>
        <end position="159"/>
    </location>
</feature>
<evidence type="ECO:0000256" key="2">
    <source>
        <dbReference type="ARBA" id="ARBA00022884"/>
    </source>
</evidence>
<dbReference type="InterPro" id="IPR052285">
    <property type="entry name" value="NEXT_complex_subunit"/>
</dbReference>
<keyword evidence="3" id="KW-0539">Nucleus</keyword>
<dbReference type="InterPro" id="IPR012677">
    <property type="entry name" value="Nucleotide-bd_a/b_plait_sf"/>
</dbReference>
<feature type="compositionally biased region" description="Polar residues" evidence="5">
    <location>
        <begin position="255"/>
        <end position="267"/>
    </location>
</feature>